<evidence type="ECO:0000256" key="12">
    <source>
        <dbReference type="ARBA" id="ARBA00023125"/>
    </source>
</evidence>
<dbReference type="PROSITE" id="PS50805">
    <property type="entry name" value="KRAB"/>
    <property type="match status" value="1"/>
</dbReference>
<evidence type="ECO:0000259" key="19">
    <source>
        <dbReference type="PROSITE" id="PS50804"/>
    </source>
</evidence>
<evidence type="ECO:0000313" key="21">
    <source>
        <dbReference type="Ensembl" id="ENSOCUP00000012667.3"/>
    </source>
</evidence>
<dbReference type="PROSITE" id="PS50157">
    <property type="entry name" value="ZINC_FINGER_C2H2_2"/>
    <property type="match status" value="6"/>
</dbReference>
<evidence type="ECO:0000313" key="22">
    <source>
        <dbReference type="Proteomes" id="UP000001811"/>
    </source>
</evidence>
<dbReference type="GO" id="GO:0000978">
    <property type="term" value="F:RNA polymerase II cis-regulatory region sequence-specific DNA binding"/>
    <property type="evidence" value="ECO:0007669"/>
    <property type="project" value="TreeGrafter"/>
</dbReference>
<dbReference type="OrthoDB" id="6077919at2759"/>
<keyword evidence="14 16" id="KW-0539">Nucleus</keyword>
<dbReference type="InterPro" id="IPR038269">
    <property type="entry name" value="SCAN_sf"/>
</dbReference>
<evidence type="ECO:0000256" key="1">
    <source>
        <dbReference type="ARBA" id="ARBA00003767"/>
    </source>
</evidence>
<evidence type="ECO:0000256" key="13">
    <source>
        <dbReference type="ARBA" id="ARBA00023163"/>
    </source>
</evidence>
<dbReference type="Gene3D" id="3.30.160.60">
    <property type="entry name" value="Classic Zinc Finger"/>
    <property type="match status" value="6"/>
</dbReference>
<dbReference type="SUPFAM" id="SSF57667">
    <property type="entry name" value="beta-beta-alpha zinc fingers"/>
    <property type="match status" value="4"/>
</dbReference>
<evidence type="ECO:0000256" key="11">
    <source>
        <dbReference type="ARBA" id="ARBA00023015"/>
    </source>
</evidence>
<dbReference type="SMART" id="SM00431">
    <property type="entry name" value="SCAN"/>
    <property type="match status" value="1"/>
</dbReference>
<dbReference type="FunFam" id="3.30.160.60:FF:000557">
    <property type="entry name" value="zinc finger and SCAN domain-containing protein 29"/>
    <property type="match status" value="1"/>
</dbReference>
<keyword evidence="6" id="KW-0479">Metal-binding</keyword>
<dbReference type="PANTHER" id="PTHR23226:SF416">
    <property type="entry name" value="FI01424P"/>
    <property type="match status" value="1"/>
</dbReference>
<dbReference type="FunFam" id="3.30.160.60:FF:000258">
    <property type="entry name" value="zinc finger and SCAN domain-containing protein 29 isoform X2"/>
    <property type="match status" value="1"/>
</dbReference>
<dbReference type="CTD" id="342357"/>
<evidence type="ECO:0000256" key="16">
    <source>
        <dbReference type="PROSITE-ProRule" id="PRU00187"/>
    </source>
</evidence>
<feature type="domain" description="C2H2-type" evidence="18">
    <location>
        <begin position="777"/>
        <end position="804"/>
    </location>
</feature>
<dbReference type="STRING" id="9986.ENSOCUP00000012667"/>
<dbReference type="EMBL" id="AAGW02061314">
    <property type="status" value="NOT_ANNOTATED_CDS"/>
    <property type="molecule type" value="Genomic_DNA"/>
</dbReference>
<dbReference type="FunFam" id="1.10.4020.10:FF:000001">
    <property type="entry name" value="zinc finger protein 263 isoform X1"/>
    <property type="match status" value="1"/>
</dbReference>
<keyword evidence="10" id="KW-0832">Ubl conjugation</keyword>
<dbReference type="SMART" id="SM00355">
    <property type="entry name" value="ZnF_C2H2"/>
    <property type="match status" value="6"/>
</dbReference>
<sequence length="969" mass="110978">MAAALNSHIDASLEVDGCVIMKVEKAPEWASEPVLEESGSSESETFRKCFRQFCYEDVTGPHEAFSKLWELCCRWLKPETRSKEQMLELLVIEQFLTILPEQIQAWAQRQCPESGEEAVALVVHLEKETGRLRQQVNSPVHSEKQAPLGDAWEVTEFQPERVTNQHRVVSREDAGNLRSERQEQLSQKREQQLLARTARPSAWVAVAADEWSIVDQEVTATRLAAAPQEPVKGVHVTRGFPYKKSLHQIPAHRDLCRDIRRESGRNVVSLGSSVSTSNKTARLEQRKEPWTVGLPSSNKRNILRSNYMKEKSVHTVQIPARNAGKTWREQQQWGLEDEKIAGVHWSYEETKTFLAILKESRFYETLQACPRNSQVYGAVAEWLRECGFLRTPEQCRTKFKSLQKSYRKVRNGHMLEPCAFFEDMDALLNPAAHASSTDKPKEIISLPRLKRISIGAKEHISVVEQEEAAEESEGDEMGVEFIRKSEIRGAPVLFQNLSGVHWGYEETKTFLDILRETRFYEALQACHRKSKLYGAVAEQLRECGFLRTPEQCRTKFKSLQKSYRKVKNGHVLESCAFYKEMDALINSRASAPSTSPPEEILLPSRQERGVIEIEPQEPTGWEPEETSQEAVIEDSGSERMSEEEILEEPEFQGPPVRLQSPNDFEIGSSTREDPTQIIYKDIEQHRALIEKSKRVVSPNADPSKCRKRECISGRQWENLQGIRQGKPMSQPRDLGKAVVHQRPFMGKRPYRLLKYGESFGRSARLMCRMTHLKENPYKCSVCGKCFGRSRSLIRHQRIHTGEKPFKCLDCGKSFNDSSNFGAHQRIHTGEKPYRCGECGKCFSQSSSLIIHQRTHTGEKPYQCGECGKSFTNSSHFSAHRRVHTGENPYKCVDCEKSFNNCTRFREHRRMHTGEKPYGCAQCGKRFSKSSVLTKHREVHVKEKLLSYPPCVYSPENPLKGKTDEFRKTL</sequence>
<dbReference type="FunFam" id="3.30.160.60:FF:001530">
    <property type="entry name" value="Zinc finger protein 268"/>
    <property type="match status" value="1"/>
</dbReference>
<evidence type="ECO:0000256" key="4">
    <source>
        <dbReference type="ARBA" id="ARBA00022499"/>
    </source>
</evidence>
<dbReference type="OMA" id="KHREVHV"/>
<dbReference type="SUPFAM" id="SSF47353">
    <property type="entry name" value="Retrovirus capsid dimerization domain-like"/>
    <property type="match status" value="1"/>
</dbReference>
<dbReference type="InterPro" id="IPR013087">
    <property type="entry name" value="Znf_C2H2_type"/>
</dbReference>
<dbReference type="Bgee" id="ENSOCUG00000014735">
    <property type="expression patterns" value="Expressed in embryo and 4 other cell types or tissues"/>
</dbReference>
<feature type="domain" description="SCAN box" evidence="19">
    <location>
        <begin position="47"/>
        <end position="128"/>
    </location>
</feature>
<feature type="domain" description="C2H2-type" evidence="18">
    <location>
        <begin position="805"/>
        <end position="832"/>
    </location>
</feature>
<dbReference type="HOGENOM" id="CLU_002678_88_1_1"/>
<reference evidence="21" key="2">
    <citation type="submission" date="2025-08" db="UniProtKB">
        <authorList>
            <consortium name="Ensembl"/>
        </authorList>
    </citation>
    <scope>IDENTIFICATION</scope>
    <source>
        <strain evidence="21">Thorbecke</strain>
    </source>
</reference>
<feature type="domain" description="C2H2-type" evidence="18">
    <location>
        <begin position="917"/>
        <end position="944"/>
    </location>
</feature>
<dbReference type="FunFam" id="3.30.160.60:FF:000365">
    <property type="entry name" value="zinc finger protein 197 isoform X1"/>
    <property type="match status" value="1"/>
</dbReference>
<evidence type="ECO:0000256" key="9">
    <source>
        <dbReference type="ARBA" id="ARBA00022833"/>
    </source>
</evidence>
<dbReference type="AlphaFoldDB" id="G1T802"/>
<dbReference type="InterPro" id="IPR044822">
    <property type="entry name" value="Myb_DNA-bind_4"/>
</dbReference>
<keyword evidence="12" id="KW-0238">DNA-binding</keyword>
<keyword evidence="7" id="KW-0677">Repeat</keyword>
<comment type="function">
    <text evidence="1">May be involved in transcriptional regulation.</text>
</comment>
<evidence type="ECO:0000256" key="15">
    <source>
        <dbReference type="PROSITE-ProRule" id="PRU00042"/>
    </source>
</evidence>
<feature type="domain" description="KRAB" evidence="20">
    <location>
        <begin position="231"/>
        <end position="302"/>
    </location>
</feature>
<comment type="subcellular location">
    <subcellularLocation>
        <location evidence="2 16">Nucleus</location>
    </subcellularLocation>
</comment>
<evidence type="ECO:0000256" key="17">
    <source>
        <dbReference type="SAM" id="MobiDB-lite"/>
    </source>
</evidence>
<keyword evidence="9" id="KW-0862">Zinc</keyword>
<dbReference type="Proteomes" id="UP000001811">
    <property type="component" value="Chromosome 6"/>
</dbReference>
<feature type="domain" description="C2H2-type" evidence="18">
    <location>
        <begin position="889"/>
        <end position="916"/>
    </location>
</feature>
<organism evidence="21 22">
    <name type="scientific">Oryctolagus cuniculus</name>
    <name type="common">Rabbit</name>
    <dbReference type="NCBI Taxonomy" id="9986"/>
    <lineage>
        <taxon>Eukaryota</taxon>
        <taxon>Metazoa</taxon>
        <taxon>Chordata</taxon>
        <taxon>Craniata</taxon>
        <taxon>Vertebrata</taxon>
        <taxon>Euteleostomi</taxon>
        <taxon>Mammalia</taxon>
        <taxon>Eutheria</taxon>
        <taxon>Euarchontoglires</taxon>
        <taxon>Glires</taxon>
        <taxon>Lagomorpha</taxon>
        <taxon>Leporidae</taxon>
        <taxon>Oryctolagus</taxon>
    </lineage>
</organism>
<reference evidence="21 22" key="1">
    <citation type="journal article" date="2011" name="Nature">
        <title>A high-resolution map of human evolutionary constraint using 29 mammals.</title>
        <authorList>
            <person name="Lindblad-Toh K."/>
            <person name="Garber M."/>
            <person name="Zuk O."/>
            <person name="Lin M.F."/>
            <person name="Parker B.J."/>
            <person name="Washietl S."/>
            <person name="Kheradpour P."/>
            <person name="Ernst J."/>
            <person name="Jordan G."/>
            <person name="Mauceli E."/>
            <person name="Ward L.D."/>
            <person name="Lowe C.B."/>
            <person name="Holloway A.K."/>
            <person name="Clamp M."/>
            <person name="Gnerre S."/>
            <person name="Alfoldi J."/>
            <person name="Beal K."/>
            <person name="Chang J."/>
            <person name="Clawson H."/>
            <person name="Cuff J."/>
            <person name="Di Palma F."/>
            <person name="Fitzgerald S."/>
            <person name="Flicek P."/>
            <person name="Guttman M."/>
            <person name="Hubisz M.J."/>
            <person name="Jaffe D.B."/>
            <person name="Jungreis I."/>
            <person name="Kent W.J."/>
            <person name="Kostka D."/>
            <person name="Lara M."/>
            <person name="Martins A.L."/>
            <person name="Massingham T."/>
            <person name="Moltke I."/>
            <person name="Raney B.J."/>
            <person name="Rasmussen M.D."/>
            <person name="Robinson J."/>
            <person name="Stark A."/>
            <person name="Vilella A.J."/>
            <person name="Wen J."/>
            <person name="Xie X."/>
            <person name="Zody M.C."/>
            <person name="Baldwin J."/>
            <person name="Bloom T."/>
            <person name="Chin C.W."/>
            <person name="Heiman D."/>
            <person name="Nicol R."/>
            <person name="Nusbaum C."/>
            <person name="Young S."/>
            <person name="Wilkinson J."/>
            <person name="Worley K.C."/>
            <person name="Kovar C.L."/>
            <person name="Muzny D.M."/>
            <person name="Gibbs R.A."/>
            <person name="Cree A."/>
            <person name="Dihn H.H."/>
            <person name="Fowler G."/>
            <person name="Jhangiani S."/>
            <person name="Joshi V."/>
            <person name="Lee S."/>
            <person name="Lewis L.R."/>
            <person name="Nazareth L.V."/>
            <person name="Okwuonu G."/>
            <person name="Santibanez J."/>
            <person name="Warren W.C."/>
            <person name="Mardis E.R."/>
            <person name="Weinstock G.M."/>
            <person name="Wilson R.K."/>
            <person name="Delehaunty K."/>
            <person name="Dooling D."/>
            <person name="Fronik C."/>
            <person name="Fulton L."/>
            <person name="Fulton B."/>
            <person name="Graves T."/>
            <person name="Minx P."/>
            <person name="Sodergren E."/>
            <person name="Birney E."/>
            <person name="Margulies E.H."/>
            <person name="Herrero J."/>
            <person name="Green E.D."/>
            <person name="Haussler D."/>
            <person name="Siepel A."/>
            <person name="Goldman N."/>
            <person name="Pollard K.S."/>
            <person name="Pedersen J.S."/>
            <person name="Lander E.S."/>
            <person name="Kellis M."/>
        </authorList>
    </citation>
    <scope>NUCLEOTIDE SEQUENCE [LARGE SCALE GENOMIC DNA]</scope>
    <source>
        <strain evidence="21 22">Thorbecke inbred</strain>
    </source>
</reference>
<feature type="domain" description="C2H2-type" evidence="18">
    <location>
        <begin position="833"/>
        <end position="860"/>
    </location>
</feature>
<dbReference type="Pfam" id="PF13837">
    <property type="entry name" value="Myb_DNA-bind_4"/>
    <property type="match status" value="2"/>
</dbReference>
<keyword evidence="8 15" id="KW-0863">Zinc-finger</keyword>
<dbReference type="PANTHER" id="PTHR23226">
    <property type="entry name" value="ZINC FINGER AND SCAN DOMAIN-CONTAINING"/>
    <property type="match status" value="1"/>
</dbReference>
<dbReference type="Ensembl" id="ENSOCUT00000014731.4">
    <property type="protein sequence ID" value="ENSOCUP00000012667.3"/>
    <property type="gene ID" value="ENSOCUG00000014735.4"/>
</dbReference>
<reference evidence="21" key="3">
    <citation type="submission" date="2025-09" db="UniProtKB">
        <authorList>
            <consortium name="Ensembl"/>
        </authorList>
    </citation>
    <scope>IDENTIFICATION</scope>
    <source>
        <strain evidence="21">Thorbecke</strain>
    </source>
</reference>
<evidence type="ECO:0000256" key="8">
    <source>
        <dbReference type="ARBA" id="ARBA00022771"/>
    </source>
</evidence>
<gene>
    <name evidence="21" type="primary">ZKSCAN2</name>
</gene>
<dbReference type="eggNOG" id="KOG1721">
    <property type="taxonomic scope" value="Eukaryota"/>
</dbReference>
<dbReference type="InterPro" id="IPR001909">
    <property type="entry name" value="KRAB"/>
</dbReference>
<evidence type="ECO:0000256" key="14">
    <source>
        <dbReference type="ARBA" id="ARBA00023242"/>
    </source>
</evidence>
<dbReference type="PROSITE" id="PS00028">
    <property type="entry name" value="ZINC_FINGER_C2H2_1"/>
    <property type="match status" value="6"/>
</dbReference>
<evidence type="ECO:0000256" key="2">
    <source>
        <dbReference type="ARBA" id="ARBA00004123"/>
    </source>
</evidence>
<evidence type="ECO:0000256" key="6">
    <source>
        <dbReference type="ARBA" id="ARBA00022723"/>
    </source>
</evidence>
<dbReference type="PaxDb" id="9986-ENSOCUP00000012667"/>
<feature type="domain" description="C2H2-type" evidence="18">
    <location>
        <begin position="861"/>
        <end position="888"/>
    </location>
</feature>
<dbReference type="GO" id="GO:0005634">
    <property type="term" value="C:nucleus"/>
    <property type="evidence" value="ECO:0007669"/>
    <property type="project" value="UniProtKB-SubCell"/>
</dbReference>
<dbReference type="GeneTree" id="ENSGT00940000161884"/>
<keyword evidence="11" id="KW-0805">Transcription regulation</keyword>
<dbReference type="SMR" id="G1T802"/>
<dbReference type="Gene3D" id="1.10.4020.10">
    <property type="entry name" value="DNA breaking-rejoining enzymes"/>
    <property type="match status" value="1"/>
</dbReference>
<name>G1T802_RABIT</name>
<dbReference type="InterPro" id="IPR036236">
    <property type="entry name" value="Znf_C2H2_sf"/>
</dbReference>
<dbReference type="Gene3D" id="1.10.10.60">
    <property type="entry name" value="Homeodomain-like"/>
    <property type="match status" value="2"/>
</dbReference>
<dbReference type="Pfam" id="PF02023">
    <property type="entry name" value="SCAN"/>
    <property type="match status" value="1"/>
</dbReference>
<feature type="region of interest" description="Disordered" evidence="17">
    <location>
        <begin position="169"/>
        <end position="188"/>
    </location>
</feature>
<evidence type="ECO:0000256" key="3">
    <source>
        <dbReference type="ARBA" id="ARBA00006991"/>
    </source>
</evidence>
<dbReference type="GeneID" id="100357828"/>
<dbReference type="GO" id="GO:0008270">
    <property type="term" value="F:zinc ion binding"/>
    <property type="evidence" value="ECO:0007669"/>
    <property type="project" value="UniProtKB-KW"/>
</dbReference>
<evidence type="ECO:0000259" key="20">
    <source>
        <dbReference type="PROSITE" id="PS50805"/>
    </source>
</evidence>
<accession>G1T802</accession>
<protein>
    <submittedName>
        <fullName evidence="21">Zinc finger with KRAB and SCAN domains 2</fullName>
    </submittedName>
</protein>
<dbReference type="FunFam" id="1.10.10.60:FF:000032">
    <property type="entry name" value="Zinc finger and SCAN domain-containing 20"/>
    <property type="match status" value="2"/>
</dbReference>
<dbReference type="FunFam" id="3.30.160.60:FF:002090">
    <property type="entry name" value="Zinc finger protein 473"/>
    <property type="match status" value="1"/>
</dbReference>
<evidence type="ECO:0000256" key="5">
    <source>
        <dbReference type="ARBA" id="ARBA00022553"/>
    </source>
</evidence>
<keyword evidence="22" id="KW-1185">Reference proteome</keyword>
<evidence type="ECO:0000256" key="10">
    <source>
        <dbReference type="ARBA" id="ARBA00022843"/>
    </source>
</evidence>
<evidence type="ECO:0000256" key="7">
    <source>
        <dbReference type="ARBA" id="ARBA00022737"/>
    </source>
</evidence>
<dbReference type="Pfam" id="PF00096">
    <property type="entry name" value="zf-C2H2"/>
    <property type="match status" value="5"/>
</dbReference>
<keyword evidence="5" id="KW-0597">Phosphoprotein</keyword>
<dbReference type="CDD" id="cd07936">
    <property type="entry name" value="SCAN"/>
    <property type="match status" value="1"/>
</dbReference>
<dbReference type="InParanoid" id="G1T802"/>
<dbReference type="InterPro" id="IPR003309">
    <property type="entry name" value="SCAN_dom"/>
</dbReference>
<evidence type="ECO:0000259" key="18">
    <source>
        <dbReference type="PROSITE" id="PS50157"/>
    </source>
</evidence>
<keyword evidence="4" id="KW-1017">Isopeptide bond</keyword>
<dbReference type="FunCoup" id="G1T802">
    <property type="interactions" value="228"/>
</dbReference>
<dbReference type="FunFam" id="3.30.160.60:FF:000355">
    <property type="entry name" value="zinc finger and SCAN domain-containing protein 20 isoform X1"/>
    <property type="match status" value="1"/>
</dbReference>
<dbReference type="PROSITE" id="PS50804">
    <property type="entry name" value="SCAN_BOX"/>
    <property type="match status" value="1"/>
</dbReference>
<dbReference type="KEGG" id="ocu:100357828"/>
<dbReference type="GO" id="GO:0000981">
    <property type="term" value="F:DNA-binding transcription factor activity, RNA polymerase II-specific"/>
    <property type="evidence" value="ECO:0007669"/>
    <property type="project" value="TreeGrafter"/>
</dbReference>
<keyword evidence="13" id="KW-0804">Transcription</keyword>
<comment type="similarity">
    <text evidence="3">Belongs to the krueppel C2H2-type zinc-finger protein family.</text>
</comment>
<proteinExistence type="inferred from homology"/>